<dbReference type="AlphaFoldDB" id="A0A914X0X9"/>
<name>A0A914X0X9_9BILA</name>
<reference evidence="3" key="1">
    <citation type="submission" date="2022-11" db="UniProtKB">
        <authorList>
            <consortium name="WormBaseParasite"/>
        </authorList>
    </citation>
    <scope>IDENTIFICATION</scope>
</reference>
<protein>
    <submittedName>
        <fullName evidence="3">Uncharacterized protein</fullName>
    </submittedName>
</protein>
<evidence type="ECO:0000256" key="1">
    <source>
        <dbReference type="SAM" id="SignalP"/>
    </source>
</evidence>
<feature type="signal peptide" evidence="1">
    <location>
        <begin position="1"/>
        <end position="22"/>
    </location>
</feature>
<dbReference type="Proteomes" id="UP000887566">
    <property type="component" value="Unplaced"/>
</dbReference>
<evidence type="ECO:0000313" key="3">
    <source>
        <dbReference type="WBParaSite" id="PSAMB.scaffold58size91357.g1242.t1"/>
    </source>
</evidence>
<sequence length="134" mass="15162">MNPAFRLATLLLLSLLEGDVDSSPSNRFCNPCTSPQFPSYQQAPAPQYRAPLSQSSYQYSSGYYPSSQYPAYQYASYQYPSYQYPSYQYPSSSYQDSSYQAPSLFVGSGPVYKNDLGRLGGFYGWCRDCSRGRR</sequence>
<dbReference type="WBParaSite" id="PSAMB.scaffold58size91357.g1242.t1">
    <property type="protein sequence ID" value="PSAMB.scaffold58size91357.g1242.t1"/>
    <property type="gene ID" value="PSAMB.scaffold58size91357.g1242"/>
</dbReference>
<keyword evidence="1" id="KW-0732">Signal</keyword>
<feature type="chain" id="PRO_5037525214" evidence="1">
    <location>
        <begin position="23"/>
        <end position="134"/>
    </location>
</feature>
<proteinExistence type="predicted"/>
<accession>A0A914X0X9</accession>
<evidence type="ECO:0000313" key="2">
    <source>
        <dbReference type="Proteomes" id="UP000887566"/>
    </source>
</evidence>
<keyword evidence="2" id="KW-1185">Reference proteome</keyword>
<organism evidence="2 3">
    <name type="scientific">Plectus sambesii</name>
    <dbReference type="NCBI Taxonomy" id="2011161"/>
    <lineage>
        <taxon>Eukaryota</taxon>
        <taxon>Metazoa</taxon>
        <taxon>Ecdysozoa</taxon>
        <taxon>Nematoda</taxon>
        <taxon>Chromadorea</taxon>
        <taxon>Plectida</taxon>
        <taxon>Plectina</taxon>
        <taxon>Plectoidea</taxon>
        <taxon>Plectidae</taxon>
        <taxon>Plectus</taxon>
    </lineage>
</organism>